<name>A0ABD0T6B6_LOXSC</name>
<dbReference type="CDD" id="cd14084">
    <property type="entry name" value="STKc_Chk2"/>
    <property type="match status" value="1"/>
</dbReference>
<dbReference type="InterPro" id="IPR000719">
    <property type="entry name" value="Prot_kinase_dom"/>
</dbReference>
<dbReference type="Pfam" id="PF00498">
    <property type="entry name" value="FHA"/>
    <property type="match status" value="1"/>
</dbReference>
<gene>
    <name evidence="6" type="ORF">ABMA28_016911</name>
</gene>
<organism evidence="6 7">
    <name type="scientific">Loxostege sticticalis</name>
    <name type="common">Beet webworm moth</name>
    <dbReference type="NCBI Taxonomy" id="481309"/>
    <lineage>
        <taxon>Eukaryota</taxon>
        <taxon>Metazoa</taxon>
        <taxon>Ecdysozoa</taxon>
        <taxon>Arthropoda</taxon>
        <taxon>Hexapoda</taxon>
        <taxon>Insecta</taxon>
        <taxon>Pterygota</taxon>
        <taxon>Neoptera</taxon>
        <taxon>Endopterygota</taxon>
        <taxon>Lepidoptera</taxon>
        <taxon>Glossata</taxon>
        <taxon>Ditrysia</taxon>
        <taxon>Pyraloidea</taxon>
        <taxon>Crambidae</taxon>
        <taxon>Pyraustinae</taxon>
        <taxon>Loxostege</taxon>
    </lineage>
</organism>
<dbReference type="FunFam" id="1.10.510.10:FF:000571">
    <property type="entry name" value="Maternal embryonic leucine zipper kinase"/>
    <property type="match status" value="1"/>
</dbReference>
<dbReference type="FunFam" id="3.30.200.20:FF:000255">
    <property type="entry name" value="serine/threonine-protein kinase Chk2 isoform X1"/>
    <property type="match status" value="1"/>
</dbReference>
<reference evidence="6 7" key="1">
    <citation type="submission" date="2024-06" db="EMBL/GenBank/DDBJ databases">
        <title>A chromosome-level genome assembly of beet webworm, Loxostege sticticalis.</title>
        <authorList>
            <person name="Zhang Y."/>
        </authorList>
    </citation>
    <scope>NUCLEOTIDE SEQUENCE [LARGE SCALE GENOMIC DNA]</scope>
    <source>
        <strain evidence="6">AQ028</strain>
        <tissue evidence="6">Male pupae</tissue>
    </source>
</reference>
<evidence type="ECO:0000256" key="2">
    <source>
        <dbReference type="ARBA" id="ARBA00022840"/>
    </source>
</evidence>
<evidence type="ECO:0000256" key="3">
    <source>
        <dbReference type="SAM" id="MobiDB-lite"/>
    </source>
</evidence>
<dbReference type="Gene3D" id="2.60.200.20">
    <property type="match status" value="1"/>
</dbReference>
<keyword evidence="2" id="KW-0067">ATP-binding</keyword>
<keyword evidence="1" id="KW-0547">Nucleotide-binding</keyword>
<evidence type="ECO:0008006" key="8">
    <source>
        <dbReference type="Google" id="ProtNLM"/>
    </source>
</evidence>
<dbReference type="GO" id="GO:0005524">
    <property type="term" value="F:ATP binding"/>
    <property type="evidence" value="ECO:0007669"/>
    <property type="project" value="UniProtKB-KW"/>
</dbReference>
<proteinExistence type="predicted"/>
<feature type="region of interest" description="Disordered" evidence="3">
    <location>
        <begin position="1"/>
        <end position="20"/>
    </location>
</feature>
<dbReference type="EMBL" id="JBEDNZ010000009">
    <property type="protein sequence ID" value="KAL0838892.1"/>
    <property type="molecule type" value="Genomic_DNA"/>
</dbReference>
<evidence type="ECO:0000313" key="6">
    <source>
        <dbReference type="EMBL" id="KAL0838892.1"/>
    </source>
</evidence>
<dbReference type="Gene3D" id="1.10.510.10">
    <property type="entry name" value="Transferase(Phosphotransferase) domain 1"/>
    <property type="match status" value="1"/>
</dbReference>
<evidence type="ECO:0000313" key="7">
    <source>
        <dbReference type="Proteomes" id="UP001549921"/>
    </source>
</evidence>
<accession>A0ABD0T6B6</accession>
<dbReference type="Gene3D" id="3.30.200.20">
    <property type="entry name" value="Phosphorylase Kinase, domain 1"/>
    <property type="match status" value="1"/>
</dbReference>
<dbReference type="Pfam" id="PF00069">
    <property type="entry name" value="Pkinase"/>
    <property type="match status" value="1"/>
</dbReference>
<dbReference type="PROSITE" id="PS50011">
    <property type="entry name" value="PROTEIN_KINASE_DOM"/>
    <property type="match status" value="1"/>
</dbReference>
<dbReference type="SMART" id="SM00240">
    <property type="entry name" value="FHA"/>
    <property type="match status" value="1"/>
</dbReference>
<evidence type="ECO:0000259" key="4">
    <source>
        <dbReference type="PROSITE" id="PS50006"/>
    </source>
</evidence>
<evidence type="ECO:0000259" key="5">
    <source>
        <dbReference type="PROSITE" id="PS50011"/>
    </source>
</evidence>
<dbReference type="SUPFAM" id="SSF49879">
    <property type="entry name" value="SMAD/FHA domain"/>
    <property type="match status" value="1"/>
</dbReference>
<dbReference type="InterPro" id="IPR008271">
    <property type="entry name" value="Ser/Thr_kinase_AS"/>
</dbReference>
<dbReference type="PROSITE" id="PS50006">
    <property type="entry name" value="FHA_DOMAIN"/>
    <property type="match status" value="1"/>
</dbReference>
<dbReference type="SMART" id="SM00220">
    <property type="entry name" value="S_TKc"/>
    <property type="match status" value="1"/>
</dbReference>
<dbReference type="InterPro" id="IPR008984">
    <property type="entry name" value="SMAD_FHA_dom_sf"/>
</dbReference>
<dbReference type="Proteomes" id="UP001549921">
    <property type="component" value="Unassembled WGS sequence"/>
</dbReference>
<evidence type="ECO:0000256" key="1">
    <source>
        <dbReference type="ARBA" id="ARBA00022741"/>
    </source>
</evidence>
<dbReference type="AlphaFoldDB" id="A0ABD0T6B6"/>
<dbReference type="PANTHER" id="PTHR24347">
    <property type="entry name" value="SERINE/THREONINE-PROTEIN KINASE"/>
    <property type="match status" value="1"/>
</dbReference>
<feature type="domain" description="Protein kinase" evidence="5">
    <location>
        <begin position="169"/>
        <end position="436"/>
    </location>
</feature>
<dbReference type="InterPro" id="IPR000253">
    <property type="entry name" value="FHA_dom"/>
</dbReference>
<comment type="caution">
    <text evidence="6">The sequence shown here is derived from an EMBL/GenBank/DDBJ whole genome shotgun (WGS) entry which is preliminary data.</text>
</comment>
<dbReference type="InterPro" id="IPR011009">
    <property type="entry name" value="Kinase-like_dom_sf"/>
</dbReference>
<protein>
    <recommendedName>
        <fullName evidence="8">Ovarian-specific serine/threonine-protein kinase Lok</fullName>
    </recommendedName>
</protein>
<dbReference type="SUPFAM" id="SSF56112">
    <property type="entry name" value="Protein kinase-like (PK-like)"/>
    <property type="match status" value="1"/>
</dbReference>
<dbReference type="PROSITE" id="PS00108">
    <property type="entry name" value="PROTEIN_KINASE_ST"/>
    <property type="match status" value="1"/>
</dbReference>
<sequence length="527" mass="60060">MDETENLQTQTQTQNSQVEWTQNTPTFIPNIWGRLYSTKVTLSGKHCWNTSDYPEYLDLIQPEFRLGRDLTCTFPVRKNMVKENIIKNISKQHFIIKRDLLEPLNPAIITDLSYNGTFVNGEKIGKGNSRVLDDGDEIAITHALVKVFVFKDLLKNEQDQVPKEISQKYYISRTLGQGACGTVKLVYDKKLCTKHAMKIIKKSRLTNGQKNHLNDPEKIMNEIIIMKALRHPCIISTEEVFDSKDTVYIVLELMQGGELFDKITKRGCLSESLTRFLFRQMVLAVKYLHSQGITHRDLKPENVLLESKQDETLVKITDFGLSKFVGEDSFMKTMCGTPLYLAPEVLKANGQKCYGPEVDVWSLGVIFFVCLVGYLPFSTEYKDLSLRSQILSGKYFFSPSHWKNISLQAKLLMKRMLTVQVDRRITLDQILNHAWMQDADVIIRVEKMLSNVAQMKSFSQLTVSSTSDEENYSNNNVDNVTVIRLVATGKRALSDTSSSCEPIPKKLRVAFPIKGEDTDLASSNYSE</sequence>
<feature type="domain" description="FHA" evidence="4">
    <location>
        <begin position="64"/>
        <end position="124"/>
    </location>
</feature>